<organism evidence="1 2">
    <name type="scientific">Flavobacterium aureirubrum</name>
    <dbReference type="NCBI Taxonomy" id="3133147"/>
    <lineage>
        <taxon>Bacteria</taxon>
        <taxon>Pseudomonadati</taxon>
        <taxon>Bacteroidota</taxon>
        <taxon>Flavobacteriia</taxon>
        <taxon>Flavobacteriales</taxon>
        <taxon>Flavobacteriaceae</taxon>
        <taxon>Flavobacterium</taxon>
    </lineage>
</organism>
<evidence type="ECO:0000313" key="2">
    <source>
        <dbReference type="Proteomes" id="UP001460072"/>
    </source>
</evidence>
<dbReference type="Proteomes" id="UP001460072">
    <property type="component" value="Unassembled WGS sequence"/>
</dbReference>
<accession>A0ABU9N9X6</accession>
<gene>
    <name evidence="1" type="ORF">WFZ85_12440</name>
</gene>
<keyword evidence="2" id="KW-1185">Reference proteome</keyword>
<sequence length="222" mass="25567">MNLRTFYRQYGLELIPVALESLTFGKCVWDGGWFDTPSFTRDGMPNYIYNAFAAQGIITLEESDAILDRFRKLPQENASFANINIELALEDALNIKLQNHLNINANFDMKRIASFTISNSKGKEMPNRDFILLDDMLDQIKEHHWDEYKRGLRRAYIITELYYGTLSLKIDTDVAADFEASLPASHLQAANKLQLGRTLTYAFENATVPFAMRLKRVKHFNN</sequence>
<name>A0ABU9N9X6_9FLAO</name>
<comment type="caution">
    <text evidence="1">The sequence shown here is derived from an EMBL/GenBank/DDBJ whole genome shotgun (WGS) entry which is preliminary data.</text>
</comment>
<evidence type="ECO:0000313" key="1">
    <source>
        <dbReference type="EMBL" id="MEM0543428.1"/>
    </source>
</evidence>
<protein>
    <submittedName>
        <fullName evidence="1">Uncharacterized protein</fullName>
    </submittedName>
</protein>
<dbReference type="EMBL" id="JBCGDO010000018">
    <property type="protein sequence ID" value="MEM0543428.1"/>
    <property type="molecule type" value="Genomic_DNA"/>
</dbReference>
<dbReference type="RefSeq" id="WP_342696624.1">
    <property type="nucleotide sequence ID" value="NZ_JBCGDO010000018.1"/>
</dbReference>
<reference evidence="1 2" key="1">
    <citation type="submission" date="2024-03" db="EMBL/GenBank/DDBJ databases">
        <title>Two novel species of the genus Flavobacterium exhibiting potentially degradation of complex polysaccharides.</title>
        <authorList>
            <person name="Lian X."/>
        </authorList>
    </citation>
    <scope>NUCLEOTIDE SEQUENCE [LARGE SCALE GENOMIC DNA]</scope>
    <source>
        <strain evidence="2">j3</strain>
    </source>
</reference>
<proteinExistence type="predicted"/>